<feature type="domain" description="Hcy-binding" evidence="20">
    <location>
        <begin position="1"/>
        <end position="281"/>
    </location>
</feature>
<dbReference type="GO" id="GO:0032259">
    <property type="term" value="P:methylation"/>
    <property type="evidence" value="ECO:0007669"/>
    <property type="project" value="UniProtKB-KW"/>
</dbReference>
<evidence type="ECO:0000259" key="20">
    <source>
        <dbReference type="PROSITE" id="PS50970"/>
    </source>
</evidence>
<feature type="domain" description="B12-binding" evidence="22">
    <location>
        <begin position="668"/>
        <end position="788"/>
    </location>
</feature>
<evidence type="ECO:0000256" key="12">
    <source>
        <dbReference type="ARBA" id="ARBA00022691"/>
    </source>
</evidence>
<keyword evidence="25" id="KW-1185">Reference proteome</keyword>
<keyword evidence="10" id="KW-0846">Cobalamin</keyword>
<dbReference type="PROSITE" id="PS51337">
    <property type="entry name" value="B12_BINDING_NTER"/>
    <property type="match status" value="1"/>
</dbReference>
<dbReference type="InterPro" id="IPR050554">
    <property type="entry name" value="Met_Synthase/Corrinoid"/>
</dbReference>
<dbReference type="InterPro" id="IPR036724">
    <property type="entry name" value="Cobalamin-bd_sf"/>
</dbReference>
<dbReference type="PANTHER" id="PTHR45833">
    <property type="entry name" value="METHIONINE SYNTHASE"/>
    <property type="match status" value="1"/>
</dbReference>
<evidence type="ECO:0000256" key="4">
    <source>
        <dbReference type="ARBA" id="ARBA00005178"/>
    </source>
</evidence>
<keyword evidence="14 19" id="KW-0862">Zinc</keyword>
<dbReference type="SUPFAM" id="SSF47644">
    <property type="entry name" value="Methionine synthase domain"/>
    <property type="match status" value="1"/>
</dbReference>
<dbReference type="GO" id="GO:0046872">
    <property type="term" value="F:metal ion binding"/>
    <property type="evidence" value="ECO:0007669"/>
    <property type="project" value="UniProtKB-KW"/>
</dbReference>
<evidence type="ECO:0000256" key="13">
    <source>
        <dbReference type="ARBA" id="ARBA00022723"/>
    </source>
</evidence>
<reference evidence="24" key="1">
    <citation type="submission" date="2020-08" db="EMBL/GenBank/DDBJ databases">
        <title>Genome public.</title>
        <authorList>
            <person name="Liu C."/>
            <person name="Sun Q."/>
        </authorList>
    </citation>
    <scope>NUCLEOTIDE SEQUENCE</scope>
    <source>
        <strain evidence="24">NSJ-51</strain>
    </source>
</reference>
<evidence type="ECO:0000256" key="10">
    <source>
        <dbReference type="ARBA" id="ARBA00022628"/>
    </source>
</evidence>
<dbReference type="Pfam" id="PF02607">
    <property type="entry name" value="B12-binding_2"/>
    <property type="match status" value="1"/>
</dbReference>
<dbReference type="PROSITE" id="PS50972">
    <property type="entry name" value="PTERIN_BINDING"/>
    <property type="match status" value="1"/>
</dbReference>
<dbReference type="GO" id="GO:0031419">
    <property type="term" value="F:cobalamin binding"/>
    <property type="evidence" value="ECO:0007669"/>
    <property type="project" value="UniProtKB-KW"/>
</dbReference>
<evidence type="ECO:0000256" key="9">
    <source>
        <dbReference type="ARBA" id="ARBA00022605"/>
    </source>
</evidence>
<comment type="cofactor">
    <cofactor evidence="3">
        <name>methylcob(III)alamin</name>
        <dbReference type="ChEBI" id="CHEBI:28115"/>
    </cofactor>
</comment>
<dbReference type="GO" id="GO:0050667">
    <property type="term" value="P:homocysteine metabolic process"/>
    <property type="evidence" value="ECO:0007669"/>
    <property type="project" value="TreeGrafter"/>
</dbReference>
<feature type="binding site" evidence="19">
    <location>
        <position position="203"/>
    </location>
    <ligand>
        <name>Zn(2+)</name>
        <dbReference type="ChEBI" id="CHEBI:29105"/>
    </ligand>
</feature>
<feature type="domain" description="Pterin-binding" evidence="21">
    <location>
        <begin position="309"/>
        <end position="553"/>
    </location>
</feature>
<dbReference type="GO" id="GO:0046653">
    <property type="term" value="P:tetrahydrofolate metabolic process"/>
    <property type="evidence" value="ECO:0007669"/>
    <property type="project" value="TreeGrafter"/>
</dbReference>
<evidence type="ECO:0000256" key="5">
    <source>
        <dbReference type="ARBA" id="ARBA00010398"/>
    </source>
</evidence>
<comment type="cofactor">
    <cofactor evidence="2 19">
        <name>Zn(2+)</name>
        <dbReference type="ChEBI" id="CHEBI:29105"/>
    </cofactor>
</comment>
<evidence type="ECO:0000256" key="16">
    <source>
        <dbReference type="ARBA" id="ARBA00023285"/>
    </source>
</evidence>
<dbReference type="GO" id="GO:0005829">
    <property type="term" value="C:cytosol"/>
    <property type="evidence" value="ECO:0007669"/>
    <property type="project" value="TreeGrafter"/>
</dbReference>
<dbReference type="Pfam" id="PF00809">
    <property type="entry name" value="Pterin_bind"/>
    <property type="match status" value="1"/>
</dbReference>
<dbReference type="PROSITE" id="PS50970">
    <property type="entry name" value="HCY"/>
    <property type="match status" value="1"/>
</dbReference>
<evidence type="ECO:0000313" key="25">
    <source>
        <dbReference type="Proteomes" id="UP000661435"/>
    </source>
</evidence>
<dbReference type="GO" id="GO:0008705">
    <property type="term" value="F:methionine synthase activity"/>
    <property type="evidence" value="ECO:0007669"/>
    <property type="project" value="UniProtKB-EC"/>
</dbReference>
<protein>
    <recommendedName>
        <fullName evidence="7">Methionine synthase</fullName>
        <ecNumber evidence="6">2.1.1.13</ecNumber>
    </recommendedName>
    <alternativeName>
        <fullName evidence="18">5-methyltetrahydrofolate--homocysteine methyltransferase</fullName>
    </alternativeName>
</protein>
<evidence type="ECO:0000259" key="22">
    <source>
        <dbReference type="PROSITE" id="PS51332"/>
    </source>
</evidence>
<dbReference type="PANTHER" id="PTHR45833:SF1">
    <property type="entry name" value="METHIONINE SYNTHASE"/>
    <property type="match status" value="1"/>
</dbReference>
<dbReference type="InterPro" id="IPR003759">
    <property type="entry name" value="Cbl-bd_cap"/>
</dbReference>
<accession>A0A8J6JE06</accession>
<dbReference type="AlphaFoldDB" id="A0A8J6JE06"/>
<evidence type="ECO:0000256" key="15">
    <source>
        <dbReference type="ARBA" id="ARBA00023167"/>
    </source>
</evidence>
<keyword evidence="13 19" id="KW-0479">Metal-binding</keyword>
<comment type="function">
    <text evidence="17">Catalyzes the transfer of a methyl group from methyl-cobalamin to homocysteine, yielding enzyme-bound cob(I)alamin and methionine. Subsequently, remethylates the cofactor using methyltetrahydrofolate.</text>
</comment>
<dbReference type="PIRSF" id="PIRSF037472">
    <property type="entry name" value="DHPS_mtfrase"/>
    <property type="match status" value="1"/>
</dbReference>
<feature type="domain" description="B12-binding N-terminal" evidence="23">
    <location>
        <begin position="571"/>
        <end position="666"/>
    </location>
</feature>
<keyword evidence="15" id="KW-0486">Methionine biosynthesis</keyword>
<sequence length="788" mass="84475">MEAEFWKNGILLLDGAMGTVLQQKGLPPGGQPELLNRSAPEWIASVSREYALAGSQVVYANTFGANRRKLAHTGHSVQEIVTAGVTLAKQAVAGTPARVALDMGPLGELLEPMGSLRFEEAYALFGEMARCGAAAGADLVAIETMTDLYEAKAALLAVKEQTDLPVFVTMSFDEGGRTFTGCTIPSMARTLEGLGADAIGLNCSLGPDQLLPLLRQLCRHTRLPVIAKPNAGLPDPVDGHYHMAPEAFAAALLRGLEAGVTIFGGCCGTSPEYIRRLRAALADKHPVPRRYAGKAFVCTPTRPLRLDGVRVIGERINPTGKKRFQQALLEEDLDYILDVAVQQEDAGADILDVNVGYPGVDEVDMLPRVVRKLQSAVALPLQLDSSNPDALEAGLRVYNGKAAVNSVNGDPEVLARILPIVKKYGASVVGLTLDEHGLPQTARARLDIARRILDAVLSYDIPREDLWIDCLTLTVSAQQSQATETLRAVRAVREELGLATVLGVSNISFGLPNRALITQSFLIQALNMGLTLPILNPNQREMMDAVAAFRVLSGEDRACRDYVERFAGTVSAAPAAAPGAGLELEEAVMRGLRTEAGQLARQALQQGRESELSLVERQLIPALDKVGEGYERGRVFLPQLLSAAQAAQAVFEAVRASLAARGGEPVRKGRLVVATVKGDIHDIGKNIVKTMLENYGYEVIDQGRDVPPEAILETVQARAVRLVGLSALMTTTLPAMEETIRLLHSLPEPPVIWVGGAVVTPEHARRMGADYYAGDARASVEIARKVLG</sequence>
<dbReference type="PROSITE" id="PS51332">
    <property type="entry name" value="B12_BINDING"/>
    <property type="match status" value="1"/>
</dbReference>
<evidence type="ECO:0000256" key="17">
    <source>
        <dbReference type="ARBA" id="ARBA00025552"/>
    </source>
</evidence>
<dbReference type="SUPFAM" id="SSF82282">
    <property type="entry name" value="Homocysteine S-methyltransferase"/>
    <property type="match status" value="1"/>
</dbReference>
<name>A0A8J6JE06_9FIRM</name>
<dbReference type="Gene3D" id="1.10.1240.10">
    <property type="entry name" value="Methionine synthase domain"/>
    <property type="match status" value="1"/>
</dbReference>
<evidence type="ECO:0000256" key="6">
    <source>
        <dbReference type="ARBA" id="ARBA00012032"/>
    </source>
</evidence>
<dbReference type="Pfam" id="PF02574">
    <property type="entry name" value="S-methyl_trans"/>
    <property type="match status" value="1"/>
</dbReference>
<dbReference type="RefSeq" id="WP_186906506.1">
    <property type="nucleotide sequence ID" value="NZ_JACOPP010000002.1"/>
</dbReference>
<dbReference type="NCBIfam" id="NF005719">
    <property type="entry name" value="PRK07535.1"/>
    <property type="match status" value="1"/>
</dbReference>
<proteinExistence type="inferred from homology"/>
<evidence type="ECO:0000256" key="19">
    <source>
        <dbReference type="PROSITE-ProRule" id="PRU00333"/>
    </source>
</evidence>
<organism evidence="24 25">
    <name type="scientific">Lawsonibacter hominis</name>
    <dbReference type="NCBI Taxonomy" id="2763053"/>
    <lineage>
        <taxon>Bacteria</taxon>
        <taxon>Bacillati</taxon>
        <taxon>Bacillota</taxon>
        <taxon>Clostridia</taxon>
        <taxon>Eubacteriales</taxon>
        <taxon>Oscillospiraceae</taxon>
        <taxon>Lawsonibacter</taxon>
    </lineage>
</organism>
<dbReference type="EC" id="2.1.1.13" evidence="6"/>
<keyword evidence="16" id="KW-0170">Cobalt</keyword>
<dbReference type="InterPro" id="IPR036589">
    <property type="entry name" value="HCY_dom_sf"/>
</dbReference>
<dbReference type="InterPro" id="IPR003726">
    <property type="entry name" value="HCY_dom"/>
</dbReference>
<dbReference type="Pfam" id="PF02310">
    <property type="entry name" value="B12-binding"/>
    <property type="match status" value="1"/>
</dbReference>
<dbReference type="InterPro" id="IPR011005">
    <property type="entry name" value="Dihydropteroate_synth-like_sf"/>
</dbReference>
<comment type="caution">
    <text evidence="24">The sequence shown here is derived from an EMBL/GenBank/DDBJ whole genome shotgun (WGS) entry which is preliminary data.</text>
</comment>
<feature type="binding site" evidence="19">
    <location>
        <position position="266"/>
    </location>
    <ligand>
        <name>Zn(2+)</name>
        <dbReference type="ChEBI" id="CHEBI:29105"/>
    </ligand>
</feature>
<evidence type="ECO:0000256" key="14">
    <source>
        <dbReference type="ARBA" id="ARBA00022833"/>
    </source>
</evidence>
<dbReference type="SMART" id="SM01018">
    <property type="entry name" value="B12-binding_2"/>
    <property type="match status" value="1"/>
</dbReference>
<dbReference type="UniPathway" id="UPA00051">
    <property type="reaction ID" value="UER00081"/>
</dbReference>
<evidence type="ECO:0000256" key="18">
    <source>
        <dbReference type="ARBA" id="ARBA00031040"/>
    </source>
</evidence>
<dbReference type="Gene3D" id="3.40.50.280">
    <property type="entry name" value="Cobalamin-binding domain"/>
    <property type="match status" value="1"/>
</dbReference>
<dbReference type="Gene3D" id="3.20.20.330">
    <property type="entry name" value="Homocysteine-binding-like domain"/>
    <property type="match status" value="1"/>
</dbReference>
<keyword evidence="11 19" id="KW-0808">Transferase</keyword>
<evidence type="ECO:0000256" key="11">
    <source>
        <dbReference type="ARBA" id="ARBA00022679"/>
    </source>
</evidence>
<evidence type="ECO:0000256" key="8">
    <source>
        <dbReference type="ARBA" id="ARBA00022603"/>
    </source>
</evidence>
<dbReference type="EMBL" id="JACOPP010000002">
    <property type="protein sequence ID" value="MBC5732615.1"/>
    <property type="molecule type" value="Genomic_DNA"/>
</dbReference>
<evidence type="ECO:0000256" key="3">
    <source>
        <dbReference type="ARBA" id="ARBA00001956"/>
    </source>
</evidence>
<dbReference type="SUPFAM" id="SSF51717">
    <property type="entry name" value="Dihydropteroate synthetase-like"/>
    <property type="match status" value="1"/>
</dbReference>
<comment type="pathway">
    <text evidence="4">Amino-acid biosynthesis; L-methionine biosynthesis via de novo pathway; L-methionine from L-homocysteine (MetH route): step 1/1.</text>
</comment>
<evidence type="ECO:0000256" key="1">
    <source>
        <dbReference type="ARBA" id="ARBA00001700"/>
    </source>
</evidence>
<evidence type="ECO:0000256" key="7">
    <source>
        <dbReference type="ARBA" id="ARBA00013998"/>
    </source>
</evidence>
<dbReference type="InterPro" id="IPR017215">
    <property type="entry name" value="MetH_bac"/>
</dbReference>
<evidence type="ECO:0000256" key="2">
    <source>
        <dbReference type="ARBA" id="ARBA00001947"/>
    </source>
</evidence>
<evidence type="ECO:0000313" key="24">
    <source>
        <dbReference type="EMBL" id="MBC5732615.1"/>
    </source>
</evidence>
<dbReference type="InterPro" id="IPR000489">
    <property type="entry name" value="Pterin-binding_dom"/>
</dbReference>
<evidence type="ECO:0000259" key="23">
    <source>
        <dbReference type="PROSITE" id="PS51337"/>
    </source>
</evidence>
<keyword evidence="8 19" id="KW-0489">Methyltransferase</keyword>
<feature type="binding site" evidence="19">
    <location>
        <position position="267"/>
    </location>
    <ligand>
        <name>Zn(2+)</name>
        <dbReference type="ChEBI" id="CHEBI:29105"/>
    </ligand>
</feature>
<dbReference type="Proteomes" id="UP000661435">
    <property type="component" value="Unassembled WGS sequence"/>
</dbReference>
<dbReference type="InterPro" id="IPR036594">
    <property type="entry name" value="Meth_synthase_dom"/>
</dbReference>
<comment type="similarity">
    <text evidence="5">Belongs to the vitamin-B12 dependent methionine synthase family.</text>
</comment>
<gene>
    <name evidence="24" type="ORF">H8S57_02590</name>
</gene>
<comment type="catalytic activity">
    <reaction evidence="1">
        <text>(6S)-5-methyl-5,6,7,8-tetrahydrofolate + L-homocysteine = (6S)-5,6,7,8-tetrahydrofolate + L-methionine</text>
        <dbReference type="Rhea" id="RHEA:11172"/>
        <dbReference type="ChEBI" id="CHEBI:18608"/>
        <dbReference type="ChEBI" id="CHEBI:57453"/>
        <dbReference type="ChEBI" id="CHEBI:57844"/>
        <dbReference type="ChEBI" id="CHEBI:58199"/>
        <dbReference type="EC" id="2.1.1.13"/>
    </reaction>
</comment>
<dbReference type="Gene3D" id="3.20.20.20">
    <property type="entry name" value="Dihydropteroate synthase-like"/>
    <property type="match status" value="1"/>
</dbReference>
<keyword evidence="9" id="KW-0028">Amino-acid biosynthesis</keyword>
<dbReference type="InterPro" id="IPR006158">
    <property type="entry name" value="Cobalamin-bd"/>
</dbReference>
<dbReference type="SUPFAM" id="SSF52242">
    <property type="entry name" value="Cobalamin (vitamin B12)-binding domain"/>
    <property type="match status" value="1"/>
</dbReference>
<keyword evidence="12" id="KW-0949">S-adenosyl-L-methionine</keyword>
<evidence type="ECO:0000259" key="21">
    <source>
        <dbReference type="PROSITE" id="PS50972"/>
    </source>
</evidence>